<proteinExistence type="predicted"/>
<keyword evidence="2" id="KW-1185">Reference proteome</keyword>
<evidence type="ECO:0000313" key="1">
    <source>
        <dbReference type="EMBL" id="CUS36500.1"/>
    </source>
</evidence>
<dbReference type="Proteomes" id="UP000199032">
    <property type="component" value="Unassembled WGS sequence"/>
</dbReference>
<organism evidence="1 2">
    <name type="scientific">Candidatus Nitrospira nitrosa</name>
    <dbReference type="NCBI Taxonomy" id="1742972"/>
    <lineage>
        <taxon>Bacteria</taxon>
        <taxon>Pseudomonadati</taxon>
        <taxon>Nitrospirota</taxon>
        <taxon>Nitrospiria</taxon>
        <taxon>Nitrospirales</taxon>
        <taxon>Nitrospiraceae</taxon>
        <taxon>Nitrospira</taxon>
    </lineage>
</organism>
<protein>
    <submittedName>
        <fullName evidence="1">Uncharacterized protein</fullName>
    </submittedName>
</protein>
<sequence length="85" mass="9672">MMSLRPHIALDDFQAPGIVGLAPPLGRWFRYTVPSSLLFATEAGVHEEVNHFPHDLSEQLKLLRIGQVFRKVRRFADDPSRKAYG</sequence>
<dbReference type="AlphaFoldDB" id="A0A0S4LKI4"/>
<accession>A0A0S4LKI4</accession>
<evidence type="ECO:0000313" key="2">
    <source>
        <dbReference type="Proteomes" id="UP000199032"/>
    </source>
</evidence>
<gene>
    <name evidence="1" type="ORF">COMA1_30090</name>
</gene>
<dbReference type="EMBL" id="CZQA01000009">
    <property type="protein sequence ID" value="CUS36500.1"/>
    <property type="molecule type" value="Genomic_DNA"/>
</dbReference>
<name>A0A0S4LKI4_9BACT</name>
<reference evidence="1 2" key="1">
    <citation type="submission" date="2015-10" db="EMBL/GenBank/DDBJ databases">
        <authorList>
            <person name="Gilbert D.G."/>
        </authorList>
    </citation>
    <scope>NUCLEOTIDE SEQUENCE [LARGE SCALE GENOMIC DNA]</scope>
    <source>
        <strain evidence="1">COMA1</strain>
    </source>
</reference>